<evidence type="ECO:0000259" key="6">
    <source>
        <dbReference type="Pfam" id="PF07992"/>
    </source>
</evidence>
<sequence>MRERILIIGAGFAGMWSALGAVRLLDQQGQADGSVEVAVIAPQPELHVRPRLYEKNAAQMKAPLSEIFANAGVRFIKGYATGISTTDNVVTYQDGDGRHSTITYSKLVLATGSVLFRPDIPGLDHAFNVDQLADAAKLEDHISDLGRLPETHARNTVVIAGGGFTGIETAAEMPHRLRAALGDTAKIRVVIVERGPAIGPDLGPGPRPVIEQALLELGVETYLRAPIVAIDESGVSLSTGERIEAATVIWTAGARANPITSQIDANKDSFGRLHVDRNLKVIGQENVFATGDVACAATDDLGNRTMMSCQHAQNLGRSSGHNVAADLLGVAPISYSQEKYVTCLDLGPWGAVYTEGWDRQIKLSGAEAKKLKTTINTTWIYPPIADRTTALAAADRCVSLSPDDLSLRRARRPAPNRVRARLFQFSSRSYHHESSKIPGRHIACNRFGNARGCA</sequence>
<keyword evidence="3" id="KW-0285">Flavoprotein</keyword>
<keyword evidence="4" id="KW-0274">FAD</keyword>
<dbReference type="PANTHER" id="PTHR42913">
    <property type="entry name" value="APOPTOSIS-INDUCING FACTOR 1"/>
    <property type="match status" value="1"/>
</dbReference>
<geneLocation type="plasmid" evidence="7 8">
    <name>pB</name>
</geneLocation>
<feature type="domain" description="FAD/NAD(P)-binding" evidence="6">
    <location>
        <begin position="4"/>
        <end position="314"/>
    </location>
</feature>
<dbReference type="SUPFAM" id="SSF51905">
    <property type="entry name" value="FAD/NAD(P)-binding domain"/>
    <property type="match status" value="1"/>
</dbReference>
<evidence type="ECO:0000256" key="5">
    <source>
        <dbReference type="ARBA" id="ARBA00023002"/>
    </source>
</evidence>
<evidence type="ECO:0000256" key="4">
    <source>
        <dbReference type="ARBA" id="ARBA00022827"/>
    </source>
</evidence>
<dbReference type="PANTHER" id="PTHR42913:SF3">
    <property type="entry name" value="64 KDA MITOCHONDRIAL NADH DEHYDROGENASE (EUROFUNG)"/>
    <property type="match status" value="1"/>
</dbReference>
<evidence type="ECO:0000313" key="8">
    <source>
        <dbReference type="Proteomes" id="UP001055460"/>
    </source>
</evidence>
<dbReference type="Gene3D" id="3.50.50.100">
    <property type="match status" value="1"/>
</dbReference>
<protein>
    <submittedName>
        <fullName evidence="7">NAD(P)/FAD-dependent oxidoreductase</fullName>
    </submittedName>
</protein>
<comment type="cofactor">
    <cofactor evidence="1">
        <name>FAD</name>
        <dbReference type="ChEBI" id="CHEBI:57692"/>
    </cofactor>
</comment>
<dbReference type="EMBL" id="CP098809">
    <property type="protein sequence ID" value="USJ28019.1"/>
    <property type="molecule type" value="Genomic_DNA"/>
</dbReference>
<accession>A0A9Q8YI79</accession>
<reference evidence="7" key="1">
    <citation type="submission" date="2022-06" db="EMBL/GenBank/DDBJ databases">
        <title>Physiological and biochemical characterization and genomic elucidation of a strain of the genus Ensifer adhaerens M8 that combines arsenic oxidation and chromium reduction.</title>
        <authorList>
            <person name="Li X."/>
            <person name="Yu c."/>
        </authorList>
    </citation>
    <scope>NUCLEOTIDE SEQUENCE</scope>
    <source>
        <strain evidence="7">M8</strain>
        <plasmid evidence="7">pB</plasmid>
    </source>
</reference>
<proteinExistence type="inferred from homology"/>
<dbReference type="InterPro" id="IPR036188">
    <property type="entry name" value="FAD/NAD-bd_sf"/>
</dbReference>
<dbReference type="InterPro" id="IPR023753">
    <property type="entry name" value="FAD/NAD-binding_dom"/>
</dbReference>
<dbReference type="GO" id="GO:0003955">
    <property type="term" value="F:NAD(P)H dehydrogenase (quinone) activity"/>
    <property type="evidence" value="ECO:0007669"/>
    <property type="project" value="TreeGrafter"/>
</dbReference>
<keyword evidence="7" id="KW-0614">Plasmid</keyword>
<evidence type="ECO:0000313" key="7">
    <source>
        <dbReference type="EMBL" id="USJ28019.1"/>
    </source>
</evidence>
<evidence type="ECO:0000256" key="2">
    <source>
        <dbReference type="ARBA" id="ARBA00005272"/>
    </source>
</evidence>
<dbReference type="RefSeq" id="WP_252161352.1">
    <property type="nucleotide sequence ID" value="NZ_CP098809.1"/>
</dbReference>
<comment type="similarity">
    <text evidence="2">Belongs to the NADH dehydrogenase family.</text>
</comment>
<evidence type="ECO:0000256" key="3">
    <source>
        <dbReference type="ARBA" id="ARBA00022630"/>
    </source>
</evidence>
<dbReference type="PRINTS" id="PR00368">
    <property type="entry name" value="FADPNR"/>
</dbReference>
<organism evidence="7 8">
    <name type="scientific">Ensifer adhaerens</name>
    <name type="common">Sinorhizobium morelense</name>
    <dbReference type="NCBI Taxonomy" id="106592"/>
    <lineage>
        <taxon>Bacteria</taxon>
        <taxon>Pseudomonadati</taxon>
        <taxon>Pseudomonadota</taxon>
        <taxon>Alphaproteobacteria</taxon>
        <taxon>Hyphomicrobiales</taxon>
        <taxon>Rhizobiaceae</taxon>
        <taxon>Sinorhizobium/Ensifer group</taxon>
        <taxon>Ensifer</taxon>
    </lineage>
</organism>
<dbReference type="InterPro" id="IPR051169">
    <property type="entry name" value="NADH-Q_oxidoreductase"/>
</dbReference>
<evidence type="ECO:0000256" key="1">
    <source>
        <dbReference type="ARBA" id="ARBA00001974"/>
    </source>
</evidence>
<dbReference type="GO" id="GO:0019646">
    <property type="term" value="P:aerobic electron transport chain"/>
    <property type="evidence" value="ECO:0007669"/>
    <property type="project" value="TreeGrafter"/>
</dbReference>
<keyword evidence="5" id="KW-0560">Oxidoreductase</keyword>
<dbReference type="AlphaFoldDB" id="A0A9Q8YI79"/>
<dbReference type="Pfam" id="PF07992">
    <property type="entry name" value="Pyr_redox_2"/>
    <property type="match status" value="1"/>
</dbReference>
<dbReference type="Proteomes" id="UP001055460">
    <property type="component" value="Plasmid pB"/>
</dbReference>
<gene>
    <name evidence="7" type="ORF">NE863_29645</name>
</gene>
<name>A0A9Q8YI79_ENSAD</name>